<dbReference type="SUPFAM" id="SSF56112">
    <property type="entry name" value="Protein kinase-like (PK-like)"/>
    <property type="match status" value="1"/>
</dbReference>
<gene>
    <name evidence="10" type="ORF">AM587_10014972</name>
</gene>
<keyword evidence="7" id="KW-1133">Transmembrane helix</keyword>
<dbReference type="Gene3D" id="3.30.200.20">
    <property type="entry name" value="Phosphorylase Kinase, domain 1"/>
    <property type="match status" value="1"/>
</dbReference>
<evidence type="ECO:0000256" key="5">
    <source>
        <dbReference type="PROSITE-ProRule" id="PRU10141"/>
    </source>
</evidence>
<feature type="region of interest" description="Disordered" evidence="6">
    <location>
        <begin position="1218"/>
        <end position="1239"/>
    </location>
</feature>
<dbReference type="InterPro" id="IPR001005">
    <property type="entry name" value="SANT/Myb"/>
</dbReference>
<dbReference type="GO" id="GO:0071108">
    <property type="term" value="P:protein K48-linked deubiquitination"/>
    <property type="evidence" value="ECO:0007669"/>
    <property type="project" value="InterPro"/>
</dbReference>
<feature type="domain" description="Protein kinase" evidence="8">
    <location>
        <begin position="1010"/>
        <end position="1347"/>
    </location>
</feature>
<dbReference type="Pfam" id="PF07714">
    <property type="entry name" value="PK_Tyr_Ser-Thr"/>
    <property type="match status" value="2"/>
</dbReference>
<sequence length="1614" mass="179549">MPRSLTEVEDAAADVTRQAELVVLDCLKTWNCPQALNALMEKSSASQASAIASERFSSDMRTKKKAGEDRMSLLEYLVSNIGDKGTTSFSGRQRSGSESKDGEAESGIEWTKEEISALKKAIKKTSSVEDKNVRWKEIAVLVGNGKTKKHCYLKYKTLKEEQTSAAKKKASPRRKRASSKSDPDEKIISDPIDAKDNENDAPKNGKLQENGLSPKAESMASKPSKESSTAFAVSRRTEGQVSQNSLETLEMEDCEDIGMLLGQPTKGRAQPSRISSSITSPFSSGTTRTLTASDIAAVQQLLFGASKKTFSSHWEEQGFVFTTARDLQYGLVQHEGGPCGILAVVQGYVLRFLLQYALVDWKHPGDPHQERALVQALAHILWQAAQASQVSECVVAVKDSGKAGQRRFMAGLKLHVATSEEQTRQIITAHLPQFMESRGSGLVQFVFSVLLTKGVDTIKSEMDQLAGDSGGQLIGAHDYCTQEIVNLLLCGYARSNVFDGEQVLEGTSASDEDALVLRGISSQCAIGFLSLFEAYQNLIVGSYLKQPRVNIWVVCSESHYSVLFAADPRALEDRAFHTRSTVDLLYYDGLANQDEEIRLTVDTLALAEQSATASHDDLIPPLNLVIRTKWPRATVDWNGVEPLLNKQNHRLRVESSRSMRRVCIRMNRRCARESAATGRKRGPEEEKSRGQASATPVSLAKISLLSIEPEFEAFSAISTGRRMDSVKLRVRLLLGTVALGYAVIFVLCVWLVVYMRYHRSGALRGDTRAARRILLPAFQPLLWLLTAVSLLYTIGFSLLLVLGPGFGGYGRVKTETYYSGRLFMIALPVLYLQQRAVTLRALGRASLLALLLATYNIPIIWLMDKVGDAKTTHYVTIVTGAFPLFLLSWVCLRHSERASQKTLREYAAFVVIYYVLRLTYAQLFYLGDKFRDVTFTVTLVSVFWGSLVPVVIWRVLKADTAHWRGLGRRAVHLQSLFRQKYHYLHERVSSRGLHLLIEMHRKQIIDFAYLALERKIGAGTSAVVFQGKLRNDIPVAVKVYTPRVLTEDVVAEFSHEAALCGALHHPNVVRFYGMCVSPPTVCLISELCKASLEDVTRASARRRLLCRQIQEEQDITPQNQLQRQQLLIDLNFMIDATRAVVYMHSFTPAFLHRDLKPSNFLVDDFGTCKLTDFGESRSVPTIQKGGHLKPQTEDCATTASTSATVFFGEPYMGMQTPTTSAQFVPPPVSLRPSLRDRGRSAMTVRGTADYMAPELIEGKAGTAVYGEAADVYSLAITLWDIANPLVPKYPEATRSHLQVFDSVLNGERPPLSPSLHPELRRLLTDAWHQQPERRPSATYILTALETLQQEVSAQTAMGLVTVLERSQAPSMVNGQVLMQRMLEVGYVDLASEAYRMGNSLMSAGFLHHSKHQESFRKTSELFYFDSDVLELYAPASPSSPLSTNFTDEGLNSGRHHHRSNQQRRRATDSPIATRCFSPPVVKKRSSTTACHRASTEIPACACRKLGRGFGSKERKQKHRFRRHNKWFAIMEERVSTGKLRPHDAGLQPSLAETDEFEYYGTSANWEDMESGETTCMNASDANSIDENLEIDLNDTESTANLTFDRSPCSSVVII</sequence>
<dbReference type="GO" id="GO:0006508">
    <property type="term" value="P:proteolysis"/>
    <property type="evidence" value="ECO:0007669"/>
    <property type="project" value="UniProtKB-KW"/>
</dbReference>
<feature type="compositionally biased region" description="Basic residues" evidence="6">
    <location>
        <begin position="166"/>
        <end position="178"/>
    </location>
</feature>
<feature type="transmembrane region" description="Helical" evidence="7">
    <location>
        <begin position="845"/>
        <end position="862"/>
    </location>
</feature>
<feature type="compositionally biased region" description="Low complexity" evidence="6">
    <location>
        <begin position="271"/>
        <end position="284"/>
    </location>
</feature>
<feature type="domain" description="Myb-like" evidence="9">
    <location>
        <begin position="110"/>
        <end position="159"/>
    </location>
</feature>
<evidence type="ECO:0000256" key="1">
    <source>
        <dbReference type="ARBA" id="ARBA00011074"/>
    </source>
</evidence>
<dbReference type="SMART" id="SM01174">
    <property type="entry name" value="DUF4205"/>
    <property type="match status" value="1"/>
</dbReference>
<evidence type="ECO:0000259" key="8">
    <source>
        <dbReference type="PROSITE" id="PS50011"/>
    </source>
</evidence>
<dbReference type="CDD" id="cd00167">
    <property type="entry name" value="SANT"/>
    <property type="match status" value="1"/>
</dbReference>
<proteinExistence type="inferred from homology"/>
<evidence type="ECO:0000256" key="3">
    <source>
        <dbReference type="ARBA" id="ARBA00022741"/>
    </source>
</evidence>
<dbReference type="SMART" id="SM00717">
    <property type="entry name" value="SANT"/>
    <property type="match status" value="1"/>
</dbReference>
<dbReference type="InterPro" id="IPR025257">
    <property type="entry name" value="MINDY-3/4_CD"/>
</dbReference>
<feature type="binding site" evidence="5">
    <location>
        <position position="1038"/>
    </location>
    <ligand>
        <name>ATP</name>
        <dbReference type="ChEBI" id="CHEBI:30616"/>
    </ligand>
</feature>
<keyword evidence="2" id="KW-0808">Transferase</keyword>
<dbReference type="SUPFAM" id="SSF46689">
    <property type="entry name" value="Homeodomain-like"/>
    <property type="match status" value="1"/>
</dbReference>
<dbReference type="PROSITE" id="PS50011">
    <property type="entry name" value="PROTEIN_KINASE_DOM"/>
    <property type="match status" value="1"/>
</dbReference>
<dbReference type="InterPro" id="IPR011009">
    <property type="entry name" value="Kinase-like_dom_sf"/>
</dbReference>
<dbReference type="GO" id="GO:0004843">
    <property type="term" value="F:cysteine-type deubiquitinase activity"/>
    <property type="evidence" value="ECO:0007669"/>
    <property type="project" value="UniProtKB-EC"/>
</dbReference>
<feature type="region of interest" description="Disordered" evidence="6">
    <location>
        <begin position="1437"/>
        <end position="1473"/>
    </location>
</feature>
<evidence type="ECO:0000313" key="11">
    <source>
        <dbReference type="Proteomes" id="UP000052943"/>
    </source>
</evidence>
<dbReference type="Pfam" id="PF13898">
    <property type="entry name" value="MINDY-3_4_CD"/>
    <property type="match status" value="1"/>
</dbReference>
<feature type="region of interest" description="Disordered" evidence="6">
    <location>
        <begin position="674"/>
        <end position="693"/>
    </location>
</feature>
<feature type="transmembrane region" description="Helical" evidence="7">
    <location>
        <begin position="732"/>
        <end position="754"/>
    </location>
</feature>
<comment type="caution">
    <text evidence="10">The sequence shown here is derived from an EMBL/GenBank/DDBJ whole genome shotgun (WGS) entry which is preliminary data.</text>
</comment>
<evidence type="ECO:0000256" key="2">
    <source>
        <dbReference type="ARBA" id="ARBA00022527"/>
    </source>
</evidence>
<dbReference type="PANTHER" id="PTHR12473">
    <property type="entry name" value="UBIQUITIN CARBOXYL-TERMINAL HYDROLASE MINDY-4-RELATED"/>
    <property type="match status" value="1"/>
</dbReference>
<dbReference type="PROSITE" id="PS50090">
    <property type="entry name" value="MYB_LIKE"/>
    <property type="match status" value="1"/>
</dbReference>
<dbReference type="InterPro" id="IPR001245">
    <property type="entry name" value="Ser-Thr/Tyr_kinase_cat_dom"/>
</dbReference>
<feature type="transmembrane region" description="Helical" evidence="7">
    <location>
        <begin position="781"/>
        <end position="804"/>
    </location>
</feature>
<keyword evidence="4 5" id="KW-0067">ATP-binding</keyword>
<evidence type="ECO:0000313" key="10">
    <source>
        <dbReference type="EMBL" id="KUF76124.1"/>
    </source>
</evidence>
<comment type="similarity">
    <text evidence="1">Belongs to the MINDY deubiquitinase family. FAM188 subfamily.</text>
</comment>
<dbReference type="Proteomes" id="UP000052943">
    <property type="component" value="Unassembled WGS sequence"/>
</dbReference>
<dbReference type="EMBL" id="LNFO01005893">
    <property type="protein sequence ID" value="KUF76124.1"/>
    <property type="molecule type" value="Genomic_DNA"/>
</dbReference>
<dbReference type="SMART" id="SM00220">
    <property type="entry name" value="S_TKc"/>
    <property type="match status" value="1"/>
</dbReference>
<dbReference type="InterPro" id="IPR017441">
    <property type="entry name" value="Protein_kinase_ATP_BS"/>
</dbReference>
<keyword evidence="7" id="KW-0472">Membrane</keyword>
<evidence type="ECO:0000256" key="6">
    <source>
        <dbReference type="SAM" id="MobiDB-lite"/>
    </source>
</evidence>
<keyword evidence="2" id="KW-0418">Kinase</keyword>
<dbReference type="InterPro" id="IPR008271">
    <property type="entry name" value="Ser/Thr_kinase_AS"/>
</dbReference>
<dbReference type="Gene3D" id="1.10.10.60">
    <property type="entry name" value="Homeodomain-like"/>
    <property type="match status" value="1"/>
</dbReference>
<dbReference type="PANTHER" id="PTHR12473:SF8">
    <property type="entry name" value="UBIQUITIN CARBOXYL-TERMINAL HYDROLASE MINDY-4-RELATED"/>
    <property type="match status" value="1"/>
</dbReference>
<dbReference type="InterPro" id="IPR039785">
    <property type="entry name" value="MINY3/4"/>
</dbReference>
<feature type="region of interest" description="Disordered" evidence="6">
    <location>
        <begin position="261"/>
        <end position="287"/>
    </location>
</feature>
<dbReference type="PROSITE" id="PS00108">
    <property type="entry name" value="PROTEIN_KINASE_ST"/>
    <property type="match status" value="1"/>
</dbReference>
<keyword evidence="3 5" id="KW-0547">Nucleotide-binding</keyword>
<dbReference type="InterPro" id="IPR000719">
    <property type="entry name" value="Prot_kinase_dom"/>
</dbReference>
<evidence type="ECO:0000259" key="9">
    <source>
        <dbReference type="PROSITE" id="PS50090"/>
    </source>
</evidence>
<dbReference type="Gene3D" id="1.10.510.10">
    <property type="entry name" value="Transferase(Phosphotransferase) domain 1"/>
    <property type="match status" value="1"/>
</dbReference>
<evidence type="ECO:0000256" key="4">
    <source>
        <dbReference type="ARBA" id="ARBA00022840"/>
    </source>
</evidence>
<feature type="transmembrane region" description="Helical" evidence="7">
    <location>
        <begin position="816"/>
        <end position="833"/>
    </location>
</feature>
<feature type="region of interest" description="Disordered" evidence="6">
    <location>
        <begin position="162"/>
        <end position="248"/>
    </location>
</feature>
<feature type="compositionally biased region" description="Basic residues" evidence="6">
    <location>
        <begin position="1453"/>
        <end position="1464"/>
    </location>
</feature>
<dbReference type="PROSITE" id="PS00107">
    <property type="entry name" value="PROTEIN_KINASE_ATP"/>
    <property type="match status" value="1"/>
</dbReference>
<protein>
    <submittedName>
        <fullName evidence="10">FAM188B protein</fullName>
    </submittedName>
</protein>
<evidence type="ECO:0000256" key="7">
    <source>
        <dbReference type="SAM" id="Phobius"/>
    </source>
</evidence>
<feature type="region of interest" description="Disordered" evidence="6">
    <location>
        <begin position="87"/>
        <end position="108"/>
    </location>
</feature>
<dbReference type="GO" id="GO:0004674">
    <property type="term" value="F:protein serine/threonine kinase activity"/>
    <property type="evidence" value="ECO:0007669"/>
    <property type="project" value="UniProtKB-KW"/>
</dbReference>
<reference evidence="10 11" key="1">
    <citation type="submission" date="2015-11" db="EMBL/GenBank/DDBJ databases">
        <title>Genomes and virulence difference between two physiological races of Phytophthora nicotianae.</title>
        <authorList>
            <person name="Liu H."/>
            <person name="Ma X."/>
            <person name="Yu H."/>
            <person name="Fang D."/>
            <person name="Li Y."/>
            <person name="Wang X."/>
            <person name="Wang W."/>
            <person name="Dong Y."/>
            <person name="Xiao B."/>
        </authorList>
    </citation>
    <scope>NUCLEOTIDE SEQUENCE [LARGE SCALE GENOMIC DNA]</scope>
    <source>
        <strain evidence="11">race 0</strain>
    </source>
</reference>
<accession>A0A0W8BWA3</accession>
<organism evidence="10 11">
    <name type="scientific">Phytophthora nicotianae</name>
    <name type="common">Potato buckeye rot agent</name>
    <name type="synonym">Phytophthora parasitica</name>
    <dbReference type="NCBI Taxonomy" id="4792"/>
    <lineage>
        <taxon>Eukaryota</taxon>
        <taxon>Sar</taxon>
        <taxon>Stramenopiles</taxon>
        <taxon>Oomycota</taxon>
        <taxon>Peronosporomycetes</taxon>
        <taxon>Peronosporales</taxon>
        <taxon>Peronosporaceae</taxon>
        <taxon>Phytophthora</taxon>
    </lineage>
</organism>
<feature type="transmembrane region" description="Helical" evidence="7">
    <location>
        <begin position="874"/>
        <end position="894"/>
    </location>
</feature>
<dbReference type="OrthoDB" id="635774at2759"/>
<name>A0A0W8BWA3_PHYNI</name>
<feature type="transmembrane region" description="Helical" evidence="7">
    <location>
        <begin position="906"/>
        <end position="927"/>
    </location>
</feature>
<dbReference type="GO" id="GO:1990380">
    <property type="term" value="F:K48-linked deubiquitinase activity"/>
    <property type="evidence" value="ECO:0007669"/>
    <property type="project" value="InterPro"/>
</dbReference>
<dbReference type="Pfam" id="PF00249">
    <property type="entry name" value="Myb_DNA-binding"/>
    <property type="match status" value="1"/>
</dbReference>
<keyword evidence="2" id="KW-0723">Serine/threonine-protein kinase</keyword>
<dbReference type="GO" id="GO:0005524">
    <property type="term" value="F:ATP binding"/>
    <property type="evidence" value="ECO:0007669"/>
    <property type="project" value="UniProtKB-UniRule"/>
</dbReference>
<keyword evidence="7" id="KW-0812">Transmembrane</keyword>
<dbReference type="InterPro" id="IPR009057">
    <property type="entry name" value="Homeodomain-like_sf"/>
</dbReference>
<feature type="compositionally biased region" description="Basic and acidic residues" evidence="6">
    <location>
        <begin position="179"/>
        <end position="203"/>
    </location>
</feature>